<proteinExistence type="inferred from homology"/>
<evidence type="ECO:0000256" key="3">
    <source>
        <dbReference type="ARBA" id="ARBA00022679"/>
    </source>
</evidence>
<evidence type="ECO:0000256" key="1">
    <source>
        <dbReference type="ARBA" id="ARBA00008676"/>
    </source>
</evidence>
<dbReference type="PANTHER" id="PTHR20881">
    <property type="entry name" value="3-METHYL-2-OXOBUTANOATE HYDROXYMETHYLTRANSFERASE"/>
    <property type="match status" value="1"/>
</dbReference>
<dbReference type="PIRSF" id="PIRSF000388">
    <property type="entry name" value="Pantoate_hydroxy_MeTrfase"/>
    <property type="match status" value="1"/>
</dbReference>
<dbReference type="HAMAP" id="MF_00156">
    <property type="entry name" value="PanB"/>
    <property type="match status" value="1"/>
</dbReference>
<dbReference type="EC" id="2.1.2.11" evidence="2"/>
<dbReference type="GO" id="GO:0003864">
    <property type="term" value="F:3-methyl-2-oxobutanoate hydroxymethyltransferase activity"/>
    <property type="evidence" value="ECO:0007669"/>
    <property type="project" value="UniProtKB-EC"/>
</dbReference>
<dbReference type="AlphaFoldDB" id="A0A6C0J3G8"/>
<dbReference type="GO" id="GO:0000287">
    <property type="term" value="F:magnesium ion binding"/>
    <property type="evidence" value="ECO:0007669"/>
    <property type="project" value="TreeGrafter"/>
</dbReference>
<reference evidence="4" key="1">
    <citation type="journal article" date="2020" name="Nature">
        <title>Giant virus diversity and host interactions through global metagenomics.</title>
        <authorList>
            <person name="Schulz F."/>
            <person name="Roux S."/>
            <person name="Paez-Espino D."/>
            <person name="Jungbluth S."/>
            <person name="Walsh D.A."/>
            <person name="Denef V.J."/>
            <person name="McMahon K.D."/>
            <person name="Konstantinidis K.T."/>
            <person name="Eloe-Fadrosh E.A."/>
            <person name="Kyrpides N.C."/>
            <person name="Woyke T."/>
        </authorList>
    </citation>
    <scope>NUCLEOTIDE SEQUENCE</scope>
    <source>
        <strain evidence="4">GVMAG-M-3300025652-16</strain>
    </source>
</reference>
<comment type="similarity">
    <text evidence="1">Belongs to the PanB family.</text>
</comment>
<dbReference type="Gene3D" id="3.20.20.60">
    <property type="entry name" value="Phosphoenolpyruvate-binding domains"/>
    <property type="match status" value="1"/>
</dbReference>
<dbReference type="InterPro" id="IPR003700">
    <property type="entry name" value="Pantoate_hydroxy_MeTrfase"/>
</dbReference>
<keyword evidence="3" id="KW-0808">Transferase</keyword>
<evidence type="ECO:0000313" key="4">
    <source>
        <dbReference type="EMBL" id="QHT98497.1"/>
    </source>
</evidence>
<dbReference type="NCBIfam" id="NF001452">
    <property type="entry name" value="PRK00311.1"/>
    <property type="match status" value="1"/>
</dbReference>
<dbReference type="EMBL" id="MN740292">
    <property type="protein sequence ID" value="QHT98497.1"/>
    <property type="molecule type" value="Genomic_DNA"/>
</dbReference>
<dbReference type="InterPro" id="IPR040442">
    <property type="entry name" value="Pyrv_kinase-like_dom_sf"/>
</dbReference>
<dbReference type="NCBIfam" id="TIGR00222">
    <property type="entry name" value="panB"/>
    <property type="match status" value="1"/>
</dbReference>
<evidence type="ECO:0000256" key="2">
    <source>
        <dbReference type="ARBA" id="ARBA00012618"/>
    </source>
</evidence>
<accession>A0A6C0J3G8</accession>
<sequence>MKRTILNLFKNKLNNVRSVGITSYDYPTSRIINNCNVDFIIVGDTAGSTVHGIKNLNEVTMDMMLTHCRSVKKGSQNQFLIGDMPYMSYQPSNQVAIENAGKFLQEGMDAVKLEGHFPDRIKAIVDSGTVVMSHLGLTPQTQARMGGYRIQAKTADEVDKLVTQAREVEDNGASLLLLEAVPKEVSKIVKNELKIPVYGIGAGSCVDGQLVIVHDILGLFWDFKPKFIKQYINGEQMFHNAINEYANEVHLQKFPDNEHSYNMKEEELEKLLGMSGSSWKYD</sequence>
<dbReference type="Pfam" id="PF02548">
    <property type="entry name" value="Pantoate_transf"/>
    <property type="match status" value="1"/>
</dbReference>
<dbReference type="PANTHER" id="PTHR20881:SF0">
    <property type="entry name" value="3-METHYL-2-OXOBUTANOATE HYDROXYMETHYLTRANSFERASE"/>
    <property type="match status" value="1"/>
</dbReference>
<name>A0A6C0J3G8_9ZZZZ</name>
<organism evidence="4">
    <name type="scientific">viral metagenome</name>
    <dbReference type="NCBI Taxonomy" id="1070528"/>
    <lineage>
        <taxon>unclassified sequences</taxon>
        <taxon>metagenomes</taxon>
        <taxon>organismal metagenomes</taxon>
    </lineage>
</organism>
<dbReference type="SUPFAM" id="SSF51621">
    <property type="entry name" value="Phosphoenolpyruvate/pyruvate domain"/>
    <property type="match status" value="1"/>
</dbReference>
<protein>
    <recommendedName>
        <fullName evidence="2">3-methyl-2-oxobutanoate hydroxymethyltransferase</fullName>
        <ecNumber evidence="2">2.1.2.11</ecNumber>
    </recommendedName>
</protein>
<dbReference type="CDD" id="cd06557">
    <property type="entry name" value="KPHMT-like"/>
    <property type="match status" value="1"/>
</dbReference>
<dbReference type="InterPro" id="IPR015813">
    <property type="entry name" value="Pyrv/PenolPyrv_kinase-like_dom"/>
</dbReference>
<dbReference type="GO" id="GO:0015940">
    <property type="term" value="P:pantothenate biosynthetic process"/>
    <property type="evidence" value="ECO:0007669"/>
    <property type="project" value="InterPro"/>
</dbReference>